<sequence length="263" mass="27483">MANDGAAGGSARLSETSFIAEIALWNGPLNLVTGSLLRQLNRILADLARRDDLRCVILHGGESRAFCAGSDIKEFASVRHEASERKILVEDMVLRNLARLPMPTIAAIDGPALGGGLELALCCDLRVLKAGVAIGLPECHLGGLAGSGAVRLTRLVGPARAKQMLFTGATISSETALAWGVVNAVASDGSALEAARRLAGEIAERGPISNRLAKDLVDRAGDLPLDAGLMQANVAQQRIFDSDDLHEGAAAFFGKRAPVFAGR</sequence>
<organism evidence="4 5">
    <name type="scientific">Bosea massiliensis</name>
    <dbReference type="NCBI Taxonomy" id="151419"/>
    <lineage>
        <taxon>Bacteria</taxon>
        <taxon>Pseudomonadati</taxon>
        <taxon>Pseudomonadota</taxon>
        <taxon>Alphaproteobacteria</taxon>
        <taxon>Hyphomicrobiales</taxon>
        <taxon>Boseaceae</taxon>
        <taxon>Bosea</taxon>
    </lineage>
</organism>
<gene>
    <name evidence="4" type="ORF">ACFPN9_22125</name>
</gene>
<evidence type="ECO:0000256" key="3">
    <source>
        <dbReference type="RuleBase" id="RU003707"/>
    </source>
</evidence>
<dbReference type="Proteomes" id="UP001596060">
    <property type="component" value="Unassembled WGS sequence"/>
</dbReference>
<keyword evidence="2" id="KW-0456">Lyase</keyword>
<dbReference type="Pfam" id="PF00378">
    <property type="entry name" value="ECH_1"/>
    <property type="match status" value="1"/>
</dbReference>
<dbReference type="EMBL" id="JBHSLU010000078">
    <property type="protein sequence ID" value="MFC5507942.1"/>
    <property type="molecule type" value="Genomic_DNA"/>
</dbReference>
<reference evidence="5" key="1">
    <citation type="journal article" date="2019" name="Int. J. Syst. Evol. Microbiol.">
        <title>The Global Catalogue of Microorganisms (GCM) 10K type strain sequencing project: providing services to taxonomists for standard genome sequencing and annotation.</title>
        <authorList>
            <consortium name="The Broad Institute Genomics Platform"/>
            <consortium name="The Broad Institute Genome Sequencing Center for Infectious Disease"/>
            <person name="Wu L."/>
            <person name="Ma J."/>
        </authorList>
    </citation>
    <scope>NUCLEOTIDE SEQUENCE [LARGE SCALE GENOMIC DNA]</scope>
    <source>
        <strain evidence="5">CCUG 43117</strain>
    </source>
</reference>
<comment type="caution">
    <text evidence="4">The sequence shown here is derived from an EMBL/GenBank/DDBJ whole genome shotgun (WGS) entry which is preliminary data.</text>
</comment>
<evidence type="ECO:0000256" key="1">
    <source>
        <dbReference type="ARBA" id="ARBA00005254"/>
    </source>
</evidence>
<dbReference type="Gene3D" id="1.10.12.10">
    <property type="entry name" value="Lyase 2-enoyl-coa Hydratase, Chain A, domain 2"/>
    <property type="match status" value="1"/>
</dbReference>
<comment type="similarity">
    <text evidence="1 3">Belongs to the enoyl-CoA hydratase/isomerase family.</text>
</comment>
<dbReference type="InterPro" id="IPR029045">
    <property type="entry name" value="ClpP/crotonase-like_dom_sf"/>
</dbReference>
<dbReference type="InterPro" id="IPR001753">
    <property type="entry name" value="Enoyl-CoA_hydra/iso"/>
</dbReference>
<name>A0ABW0P748_9HYPH</name>
<proteinExistence type="inferred from homology"/>
<dbReference type="PROSITE" id="PS00166">
    <property type="entry name" value="ENOYL_COA_HYDRATASE"/>
    <property type="match status" value="1"/>
</dbReference>
<protein>
    <submittedName>
        <fullName evidence="4">Enoyl-CoA hydratase/isomerase family protein</fullName>
    </submittedName>
</protein>
<dbReference type="InterPro" id="IPR014748">
    <property type="entry name" value="Enoyl-CoA_hydra_C"/>
</dbReference>
<dbReference type="Gene3D" id="3.90.226.10">
    <property type="entry name" value="2-enoyl-CoA Hydratase, Chain A, domain 1"/>
    <property type="match status" value="1"/>
</dbReference>
<evidence type="ECO:0000256" key="2">
    <source>
        <dbReference type="ARBA" id="ARBA00023239"/>
    </source>
</evidence>
<dbReference type="PANTHER" id="PTHR11941">
    <property type="entry name" value="ENOYL-COA HYDRATASE-RELATED"/>
    <property type="match status" value="1"/>
</dbReference>
<dbReference type="CDD" id="cd06558">
    <property type="entry name" value="crotonase-like"/>
    <property type="match status" value="1"/>
</dbReference>
<dbReference type="InterPro" id="IPR018376">
    <property type="entry name" value="Enoyl-CoA_hyd/isom_CS"/>
</dbReference>
<keyword evidence="5" id="KW-1185">Reference proteome</keyword>
<dbReference type="PANTHER" id="PTHR11941:SF54">
    <property type="entry name" value="ENOYL-COA HYDRATASE, MITOCHONDRIAL"/>
    <property type="match status" value="1"/>
</dbReference>
<dbReference type="SUPFAM" id="SSF52096">
    <property type="entry name" value="ClpP/crotonase"/>
    <property type="match status" value="1"/>
</dbReference>
<evidence type="ECO:0000313" key="4">
    <source>
        <dbReference type="EMBL" id="MFC5507942.1"/>
    </source>
</evidence>
<evidence type="ECO:0000313" key="5">
    <source>
        <dbReference type="Proteomes" id="UP001596060"/>
    </source>
</evidence>
<dbReference type="RefSeq" id="WP_066720821.1">
    <property type="nucleotide sequence ID" value="NZ_JBHSLU010000078.1"/>
</dbReference>
<accession>A0ABW0P748</accession>